<dbReference type="KEGG" id="mala:NCTC10135_00040"/>
<protein>
    <recommendedName>
        <fullName evidence="3">30S ribosomal protein S2</fullName>
    </recommendedName>
</protein>
<proteinExistence type="predicted"/>
<feature type="non-terminal residue" evidence="1">
    <location>
        <position position="38"/>
    </location>
</feature>
<evidence type="ECO:0000313" key="2">
    <source>
        <dbReference type="Proteomes" id="UP000259864"/>
    </source>
</evidence>
<sequence length="38" mass="4412">MSVQKPVEQKQTPVEQPIVSREKLLEAGTYFGHKVSRW</sequence>
<dbReference type="EMBL" id="LS991949">
    <property type="protein sequence ID" value="SYV89552.1"/>
    <property type="molecule type" value="Genomic_DNA"/>
</dbReference>
<name>A0A3B0NXN0_9BACT</name>
<dbReference type="Proteomes" id="UP000259864">
    <property type="component" value="Chromosome 1"/>
</dbReference>
<gene>
    <name evidence="1" type="ORF">NCTC10135_00040</name>
</gene>
<evidence type="ECO:0008006" key="3">
    <source>
        <dbReference type="Google" id="ProtNLM"/>
    </source>
</evidence>
<accession>A0A3B0NXN0</accession>
<evidence type="ECO:0000313" key="1">
    <source>
        <dbReference type="EMBL" id="SYV89552.1"/>
    </source>
</evidence>
<organism evidence="1 2">
    <name type="scientific">Metamycoplasma alkalescens</name>
    <dbReference type="NCBI Taxonomy" id="45363"/>
    <lineage>
        <taxon>Bacteria</taxon>
        <taxon>Bacillati</taxon>
        <taxon>Mycoplasmatota</taxon>
        <taxon>Mycoplasmoidales</taxon>
        <taxon>Metamycoplasmataceae</taxon>
        <taxon>Metamycoplasma</taxon>
    </lineage>
</organism>
<reference evidence="2" key="1">
    <citation type="submission" date="2018-06" db="EMBL/GenBank/DDBJ databases">
        <authorList>
            <consortium name="Pathogen Informatics"/>
        </authorList>
    </citation>
    <scope>NUCLEOTIDE SEQUENCE [LARGE SCALE GENOMIC DNA]</scope>
    <source>
        <strain evidence="2">NCTC10135</strain>
    </source>
</reference>
<dbReference type="AlphaFoldDB" id="A0A3B0NXN0"/>